<proteinExistence type="predicted"/>
<keyword evidence="1" id="KW-0134">Cell wall</keyword>
<dbReference type="InterPro" id="IPR019931">
    <property type="entry name" value="LPXTG_anchor"/>
</dbReference>
<feature type="domain" description="Gram-positive cocci surface proteins LPxTG" evidence="6">
    <location>
        <begin position="1235"/>
        <end position="1269"/>
    </location>
</feature>
<dbReference type="PATRIC" id="fig|1423776.4.peg.349"/>
<name>A0A0R1LS72_9LACO</name>
<keyword evidence="2" id="KW-0964">Secreted</keyword>
<dbReference type="Proteomes" id="UP000051160">
    <property type="component" value="Unassembled WGS sequence"/>
</dbReference>
<keyword evidence="8" id="KW-1185">Reference proteome</keyword>
<feature type="compositionally biased region" description="Polar residues" evidence="5">
    <location>
        <begin position="1218"/>
        <end position="1231"/>
    </location>
</feature>
<dbReference type="InterPro" id="IPR041495">
    <property type="entry name" value="Mub_B2"/>
</dbReference>
<evidence type="ECO:0000256" key="1">
    <source>
        <dbReference type="ARBA" id="ARBA00022512"/>
    </source>
</evidence>
<dbReference type="PROSITE" id="PS50847">
    <property type="entry name" value="GRAM_POS_ANCHORING"/>
    <property type="match status" value="1"/>
</dbReference>
<feature type="compositionally biased region" description="Low complexity" evidence="5">
    <location>
        <begin position="1195"/>
        <end position="1204"/>
    </location>
</feature>
<evidence type="ECO:0000256" key="2">
    <source>
        <dbReference type="ARBA" id="ARBA00022525"/>
    </source>
</evidence>
<evidence type="ECO:0000313" key="8">
    <source>
        <dbReference type="Proteomes" id="UP000051160"/>
    </source>
</evidence>
<dbReference type="EMBL" id="AZEE01000027">
    <property type="protein sequence ID" value="KRK98614.1"/>
    <property type="molecule type" value="Genomic_DNA"/>
</dbReference>
<dbReference type="NCBIfam" id="TIGR01167">
    <property type="entry name" value="LPXTG_anchor"/>
    <property type="match status" value="1"/>
</dbReference>
<evidence type="ECO:0000256" key="3">
    <source>
        <dbReference type="ARBA" id="ARBA00022729"/>
    </source>
</evidence>
<dbReference type="AlphaFoldDB" id="A0A0R1LS72"/>
<keyword evidence="3" id="KW-0732">Signal</keyword>
<keyword evidence="4" id="KW-0572">Peptidoglycan-anchor</keyword>
<accession>A0A0R1LS72</accession>
<protein>
    <recommendedName>
        <fullName evidence="6">Gram-positive cocci surface proteins LPxTG domain-containing protein</fullName>
    </recommendedName>
</protein>
<gene>
    <name evidence="7" type="ORF">FD04_GL000348</name>
</gene>
<dbReference type="Gene3D" id="2.60.40.4300">
    <property type="match status" value="2"/>
</dbReference>
<organism evidence="7 8">
    <name type="scientific">Secundilactobacillus odoratitofui DSM 19909 = JCM 15043</name>
    <dbReference type="NCBI Taxonomy" id="1423776"/>
    <lineage>
        <taxon>Bacteria</taxon>
        <taxon>Bacillati</taxon>
        <taxon>Bacillota</taxon>
        <taxon>Bacilli</taxon>
        <taxon>Lactobacillales</taxon>
        <taxon>Lactobacillaceae</taxon>
        <taxon>Secundilactobacillus</taxon>
    </lineage>
</organism>
<dbReference type="STRING" id="1423776.FD04_GL000348"/>
<sequence length="1269" mass="135960">MSVFKEAKANIAATVVTAKLDLSAEKATIQAGETATFNLKLSVSGINQTMNEQRLVIDLPVGFKLTDDQDLTIDGVTPTLSTDGTQLTYAFMTPINGLSISKRYVFNTSNYGAVNGTTMSMAAQYFDGDTQLQATDEQVVTITSKAVYGVTDRMVGVLVLNDDGTPKLDADGNATVNSTQLTGIAGDYLVYQLGISAPKSTLGQAYFAPGSIIKLIFLAPAGMTYWKTDNTTLAKYGEPTIQTSNGQTMLTWNIPAPSLAEQQAAKDNLFSGYFDVVFQINASTPALTTLTTQAQIVANSINQNQVTSQIATSKIQTAFDFRHQTIPTEGNDYMNYNWGPKDGNGNASDHAGDHDDPQVYPNATLRFIMMTGPDAFNYSDPIGQNSPYGDYSITKYIATYNVDPHLNVDQMMIYTPASEVNGTVVPLAENPVCDIYVRYQDESDFEATPILTDITTLGWTDMSQYVDNARGVAQLEFVYKVHPQGLITYTYFNMSPKAGYYGTVSNDFTLRIAGFDADDWEEVLISKDGAIVQYSINVNHQRTDRIGTDIHLYDEIGKYVPDDTTLKTLVDQYMQPQTAEIIKPAENTPRVINESTGFVNQTNGLVTPGDNVLQVMVENNQASVQSFSRLKSYVILPKNVTYTGNDANVTAEKLADGTTKLTIDWAATALAPNQQNRLNLSVTIDAKARVNSMNVTLYSTVAEKDTVVPGVIDPDLQTDVQMVDDTADIDGNPDTTTVFQNTKTYVMDVASHQIHIKATATNAANQTGSEVTAQAGQNAQFGLLFTDASDGGLGDVTIIGTLPVADDTSITNPDDARGTTAAVTMSGPIILPASWASLATVTYALKSDPTAYVDASAVTDFSQVVGFKITTNGDDYLPASDASQLVVPVKIAKNALLDQAAYISYQVSANGLTATEGTKGGLLIDLGPDGQPGSGIWVRTKTVTRTIDYRDAETNAVIAPSVTQTATVKQNITKNPTTGELVYGDWTLTNGGWTAVKSPNLAADGYDTASGNADAVTIGDDTTNTTVTVTYAHQIKTTTEAKTVTRTINYLDKDTNAVLADAKTQQVVFTRTNTEDMVNHAKTNGAWTPASGQFDVQTSPDLSAKGYQAPDQASVAALTVTPAGQNSVVNVYYEKQTVTPTDPTGPTEPTTPVTPTTPVEPVTPTTPVEPTTPDKPDDDTTTDKQENKVPASKPTQTKTGTTQTSEVDANGTVKSEADQLTLSKSNETATTAKKLPQTDEQSSPAGFIGVMLATMLGLVGLGRKKRDEE</sequence>
<feature type="compositionally biased region" description="Low complexity" evidence="5">
    <location>
        <begin position="1137"/>
        <end position="1171"/>
    </location>
</feature>
<reference evidence="7 8" key="1">
    <citation type="journal article" date="2015" name="Genome Announc.">
        <title>Expanding the biotechnology potential of lactobacilli through comparative genomics of 213 strains and associated genera.</title>
        <authorList>
            <person name="Sun Z."/>
            <person name="Harris H.M."/>
            <person name="McCann A."/>
            <person name="Guo C."/>
            <person name="Argimon S."/>
            <person name="Zhang W."/>
            <person name="Yang X."/>
            <person name="Jeffery I.B."/>
            <person name="Cooney J.C."/>
            <person name="Kagawa T.F."/>
            <person name="Liu W."/>
            <person name="Song Y."/>
            <person name="Salvetti E."/>
            <person name="Wrobel A."/>
            <person name="Rasinkangas P."/>
            <person name="Parkhill J."/>
            <person name="Rea M.C."/>
            <person name="O'Sullivan O."/>
            <person name="Ritari J."/>
            <person name="Douillard F.P."/>
            <person name="Paul Ross R."/>
            <person name="Yang R."/>
            <person name="Briner A.E."/>
            <person name="Felis G.E."/>
            <person name="de Vos W.M."/>
            <person name="Barrangou R."/>
            <person name="Klaenhammer T.R."/>
            <person name="Caufield P.W."/>
            <person name="Cui Y."/>
            <person name="Zhang H."/>
            <person name="O'Toole P.W."/>
        </authorList>
    </citation>
    <scope>NUCLEOTIDE SEQUENCE [LARGE SCALE GENOMIC DNA]</scope>
    <source>
        <strain evidence="7 8">DSM 19909</strain>
    </source>
</reference>
<comment type="caution">
    <text evidence="7">The sequence shown here is derived from an EMBL/GenBank/DDBJ whole genome shotgun (WGS) entry which is preliminary data.</text>
</comment>
<evidence type="ECO:0000313" key="7">
    <source>
        <dbReference type="EMBL" id="KRK98614.1"/>
    </source>
</evidence>
<evidence type="ECO:0000256" key="5">
    <source>
        <dbReference type="SAM" id="MobiDB-lite"/>
    </source>
</evidence>
<dbReference type="Pfam" id="PF17966">
    <property type="entry name" value="Muc_B2"/>
    <property type="match status" value="2"/>
</dbReference>
<feature type="region of interest" description="Disordered" evidence="5">
    <location>
        <begin position="1137"/>
        <end position="1244"/>
    </location>
</feature>
<evidence type="ECO:0000256" key="4">
    <source>
        <dbReference type="ARBA" id="ARBA00023088"/>
    </source>
</evidence>
<evidence type="ECO:0000259" key="6">
    <source>
        <dbReference type="PROSITE" id="PS50847"/>
    </source>
</evidence>